<evidence type="ECO:0000259" key="2">
    <source>
        <dbReference type="Pfam" id="PF13501"/>
    </source>
</evidence>
<evidence type="ECO:0000256" key="1">
    <source>
        <dbReference type="SAM" id="SignalP"/>
    </source>
</evidence>
<keyword evidence="4" id="KW-1185">Reference proteome</keyword>
<dbReference type="EMBL" id="CP147920">
    <property type="protein sequence ID" value="XAU15599.1"/>
    <property type="molecule type" value="Genomic_DNA"/>
</dbReference>
<evidence type="ECO:0000313" key="4">
    <source>
        <dbReference type="Proteomes" id="UP001447842"/>
    </source>
</evidence>
<evidence type="ECO:0000313" key="3">
    <source>
        <dbReference type="EMBL" id="XAU15599.1"/>
    </source>
</evidence>
<keyword evidence="1" id="KW-0732">Signal</keyword>
<dbReference type="RefSeq" id="WP_345973015.1">
    <property type="nucleotide sequence ID" value="NZ_CP147920.1"/>
</dbReference>
<protein>
    <submittedName>
        <fullName evidence="3">Thiosulfate oxidation carrier protein SoxY</fullName>
    </submittedName>
</protein>
<dbReference type="InterPro" id="IPR016568">
    <property type="entry name" value="Sulphur_oxidation_SoxY"/>
</dbReference>
<dbReference type="InterPro" id="IPR038162">
    <property type="entry name" value="SoxY_sf"/>
</dbReference>
<accession>A0ABZ3HD77</accession>
<sequence length="150" mass="15475">MQRRTFLSMAAGACALAAVPASVLAEDFRKSKPTVWTAKTVDDALKAMYGTTATVAEGVTVVAPDVASNGGAVPVDVKSDIAAKSVMIVQNVNPESAVIVYDLNEYSIIDFSIKIKMKASGTITAVVQGNDGKLYSGSKTLDVALGGCEG</sequence>
<name>A0ABZ3HD77_9BACT</name>
<dbReference type="Pfam" id="PF13501">
    <property type="entry name" value="SoxY"/>
    <property type="match status" value="1"/>
</dbReference>
<feature type="signal peptide" evidence="1">
    <location>
        <begin position="1"/>
        <end position="25"/>
    </location>
</feature>
<proteinExistence type="predicted"/>
<feature type="domain" description="Ig-like SoxY" evidence="2">
    <location>
        <begin position="46"/>
        <end position="148"/>
    </location>
</feature>
<dbReference type="Proteomes" id="UP001447842">
    <property type="component" value="Chromosome"/>
</dbReference>
<organism evidence="3 4">
    <name type="scientific">Sulfurimonas diazotrophicus</name>
    <dbReference type="NCBI Taxonomy" id="3131939"/>
    <lineage>
        <taxon>Bacteria</taxon>
        <taxon>Pseudomonadati</taxon>
        <taxon>Campylobacterota</taxon>
        <taxon>Epsilonproteobacteria</taxon>
        <taxon>Campylobacterales</taxon>
        <taxon>Sulfurimonadaceae</taxon>
        <taxon>Sulfurimonas</taxon>
    </lineage>
</organism>
<gene>
    <name evidence="3" type="ORF">WCY31_02605</name>
</gene>
<dbReference type="InterPro" id="IPR032711">
    <property type="entry name" value="SoxY"/>
</dbReference>
<dbReference type="Gene3D" id="2.60.40.2470">
    <property type="entry name" value="SoxY domain"/>
    <property type="match status" value="1"/>
</dbReference>
<reference evidence="3 4" key="1">
    <citation type="submission" date="2024-03" db="EMBL/GenBank/DDBJ databases">
        <title>Sulfurimonas sp. HSL3-1.</title>
        <authorList>
            <person name="Wang S."/>
        </authorList>
    </citation>
    <scope>NUCLEOTIDE SEQUENCE [LARGE SCALE GENOMIC DNA]</scope>
    <source>
        <strain evidence="3 4">HSL3-1</strain>
    </source>
</reference>
<dbReference type="PIRSF" id="PIRSF010312">
    <property type="entry name" value="Sulphur_oxidation_SoxY"/>
    <property type="match status" value="1"/>
</dbReference>
<feature type="chain" id="PRO_5046017616" evidence="1">
    <location>
        <begin position="26"/>
        <end position="150"/>
    </location>
</feature>